<evidence type="ECO:0000256" key="3">
    <source>
        <dbReference type="ARBA" id="ARBA00022692"/>
    </source>
</evidence>
<feature type="transmembrane region" description="Helical" evidence="7">
    <location>
        <begin position="165"/>
        <end position="187"/>
    </location>
</feature>
<feature type="transmembrane region" description="Helical" evidence="7">
    <location>
        <begin position="108"/>
        <end position="128"/>
    </location>
</feature>
<keyword evidence="5 7" id="KW-0472">Membrane</keyword>
<feature type="transmembrane region" description="Helical" evidence="7">
    <location>
        <begin position="257"/>
        <end position="276"/>
    </location>
</feature>
<feature type="non-terminal residue" evidence="9">
    <location>
        <position position="1"/>
    </location>
</feature>
<dbReference type="PANTHER" id="PTHR32322:SF2">
    <property type="entry name" value="EAMA DOMAIN-CONTAINING PROTEIN"/>
    <property type="match status" value="1"/>
</dbReference>
<feature type="transmembrane region" description="Helical" evidence="7">
    <location>
        <begin position="140"/>
        <end position="159"/>
    </location>
</feature>
<keyword evidence="4 7" id="KW-1133">Transmembrane helix</keyword>
<comment type="subcellular location">
    <subcellularLocation>
        <location evidence="1">Membrane</location>
        <topology evidence="1">Multi-pass membrane protein</topology>
    </subcellularLocation>
</comment>
<proteinExistence type="inferred from homology"/>
<keyword evidence="3 7" id="KW-0812">Transmembrane</keyword>
<sequence length="333" mass="33373">NDRATTRLGGARAAAGRWGRARRAAGAGTAMFCVGTLTAVSPALHHYPVYGGQALRYALGGLVLLAVMRARGLSHLRLTGREMGLITLLAVVGLAVFNVLVIESTRHADPATVGTVVATVPVVLALAGPLMERRRPTPHLVAAAAIVAGGAGVATGLGGGTPLGVVLALGVLACEVGFSLLAVPLLARLGAVRVSAYATIAAVPLLLVAGVAVDGRAALRVPTAAEAAALAYLAVVVTAFAFFCWYDALPRLGAERAGLFSGFLPVGAIVGTVVLGTGRPNGAEIAGAALVVAGLVFGLRPRRRPEAAPPREPGGDGVVLSGRPCAGQEGAPR</sequence>
<keyword evidence="10" id="KW-1185">Reference proteome</keyword>
<evidence type="ECO:0000256" key="1">
    <source>
        <dbReference type="ARBA" id="ARBA00004141"/>
    </source>
</evidence>
<accession>A0ABW2PBT0</accession>
<evidence type="ECO:0000313" key="9">
    <source>
        <dbReference type="EMBL" id="MFC7385851.1"/>
    </source>
</evidence>
<evidence type="ECO:0000259" key="8">
    <source>
        <dbReference type="Pfam" id="PF00892"/>
    </source>
</evidence>
<name>A0ABW2PBT0_9ACTN</name>
<dbReference type="SUPFAM" id="SSF103481">
    <property type="entry name" value="Multidrug resistance efflux transporter EmrE"/>
    <property type="match status" value="2"/>
</dbReference>
<feature type="domain" description="EamA" evidence="8">
    <location>
        <begin position="163"/>
        <end position="297"/>
    </location>
</feature>
<feature type="transmembrane region" description="Helical" evidence="7">
    <location>
        <begin position="21"/>
        <end position="42"/>
    </location>
</feature>
<evidence type="ECO:0000256" key="5">
    <source>
        <dbReference type="ARBA" id="ARBA00023136"/>
    </source>
</evidence>
<evidence type="ECO:0000256" key="4">
    <source>
        <dbReference type="ARBA" id="ARBA00022989"/>
    </source>
</evidence>
<dbReference type="Proteomes" id="UP001596496">
    <property type="component" value="Unassembled WGS sequence"/>
</dbReference>
<feature type="transmembrane region" description="Helical" evidence="7">
    <location>
        <begin position="282"/>
        <end position="299"/>
    </location>
</feature>
<evidence type="ECO:0000256" key="7">
    <source>
        <dbReference type="SAM" id="Phobius"/>
    </source>
</evidence>
<dbReference type="RefSeq" id="WP_380829706.1">
    <property type="nucleotide sequence ID" value="NZ_JBHTCG010000022.1"/>
</dbReference>
<feature type="transmembrane region" description="Helical" evidence="7">
    <location>
        <begin position="225"/>
        <end position="245"/>
    </location>
</feature>
<gene>
    <name evidence="9" type="ORF">ACFQSB_26840</name>
</gene>
<dbReference type="InterPro" id="IPR037185">
    <property type="entry name" value="EmrE-like"/>
</dbReference>
<reference evidence="10" key="1">
    <citation type="journal article" date="2019" name="Int. J. Syst. Evol. Microbiol.">
        <title>The Global Catalogue of Microorganisms (GCM) 10K type strain sequencing project: providing services to taxonomists for standard genome sequencing and annotation.</title>
        <authorList>
            <consortium name="The Broad Institute Genomics Platform"/>
            <consortium name="The Broad Institute Genome Sequencing Center for Infectious Disease"/>
            <person name="Wu L."/>
            <person name="Ma J."/>
        </authorList>
    </citation>
    <scope>NUCLEOTIDE SEQUENCE [LARGE SCALE GENOMIC DNA]</scope>
    <source>
        <strain evidence="10">CECT 7649</strain>
    </source>
</reference>
<feature type="transmembrane region" description="Helical" evidence="7">
    <location>
        <begin position="54"/>
        <end position="71"/>
    </location>
</feature>
<feature type="transmembrane region" description="Helical" evidence="7">
    <location>
        <begin position="83"/>
        <end position="102"/>
    </location>
</feature>
<dbReference type="InterPro" id="IPR000620">
    <property type="entry name" value="EamA_dom"/>
</dbReference>
<feature type="transmembrane region" description="Helical" evidence="7">
    <location>
        <begin position="194"/>
        <end position="213"/>
    </location>
</feature>
<comment type="caution">
    <text evidence="9">The sequence shown here is derived from an EMBL/GenBank/DDBJ whole genome shotgun (WGS) entry which is preliminary data.</text>
</comment>
<protein>
    <submittedName>
        <fullName evidence="9">DMT family transporter</fullName>
    </submittedName>
</protein>
<dbReference type="EMBL" id="JBHTCG010000022">
    <property type="protein sequence ID" value="MFC7385851.1"/>
    <property type="molecule type" value="Genomic_DNA"/>
</dbReference>
<dbReference type="Pfam" id="PF00892">
    <property type="entry name" value="EamA"/>
    <property type="match status" value="2"/>
</dbReference>
<organism evidence="9 10">
    <name type="scientific">Sphaerisporangium rhizosphaerae</name>
    <dbReference type="NCBI Taxonomy" id="2269375"/>
    <lineage>
        <taxon>Bacteria</taxon>
        <taxon>Bacillati</taxon>
        <taxon>Actinomycetota</taxon>
        <taxon>Actinomycetes</taxon>
        <taxon>Streptosporangiales</taxon>
        <taxon>Streptosporangiaceae</taxon>
        <taxon>Sphaerisporangium</taxon>
    </lineage>
</organism>
<evidence type="ECO:0000256" key="6">
    <source>
        <dbReference type="SAM" id="MobiDB-lite"/>
    </source>
</evidence>
<comment type="similarity">
    <text evidence="2">Belongs to the EamA transporter family.</text>
</comment>
<evidence type="ECO:0000256" key="2">
    <source>
        <dbReference type="ARBA" id="ARBA00007362"/>
    </source>
</evidence>
<feature type="domain" description="EamA" evidence="8">
    <location>
        <begin position="29"/>
        <end position="153"/>
    </location>
</feature>
<dbReference type="InterPro" id="IPR050638">
    <property type="entry name" value="AA-Vitamin_Transporters"/>
</dbReference>
<evidence type="ECO:0000313" key="10">
    <source>
        <dbReference type="Proteomes" id="UP001596496"/>
    </source>
</evidence>
<feature type="region of interest" description="Disordered" evidence="6">
    <location>
        <begin position="304"/>
        <end position="333"/>
    </location>
</feature>
<dbReference type="PANTHER" id="PTHR32322">
    <property type="entry name" value="INNER MEMBRANE TRANSPORTER"/>
    <property type="match status" value="1"/>
</dbReference>